<keyword evidence="4" id="KW-0408">Iron</keyword>
<dbReference type="GO" id="GO:0016651">
    <property type="term" value="F:oxidoreductase activity, acting on NAD(P)H"/>
    <property type="evidence" value="ECO:0007669"/>
    <property type="project" value="InterPro"/>
</dbReference>
<dbReference type="OrthoDB" id="9808559at2"/>
<keyword evidence="8" id="KW-0456">Lyase</keyword>
<protein>
    <submittedName>
        <fullName evidence="8">Formate hydrogenlyase subunit 6/NADH:ubiquinone oxidoreductase subunit I</fullName>
    </submittedName>
</protein>
<evidence type="ECO:0000259" key="7">
    <source>
        <dbReference type="PROSITE" id="PS51379"/>
    </source>
</evidence>
<evidence type="ECO:0000313" key="9">
    <source>
        <dbReference type="Proteomes" id="UP000245535"/>
    </source>
</evidence>
<feature type="domain" description="4Fe-4S ferredoxin-type" evidence="7">
    <location>
        <begin position="122"/>
        <end position="151"/>
    </location>
</feature>
<proteinExistence type="predicted"/>
<reference evidence="8 9" key="1">
    <citation type="submission" date="2018-03" db="EMBL/GenBank/DDBJ databases">
        <title>Genomic Encyclopedia of Archaeal and Bacterial Type Strains, Phase II (KMG-II): from individual species to whole genera.</title>
        <authorList>
            <person name="Goeker M."/>
        </authorList>
    </citation>
    <scope>NUCLEOTIDE SEQUENCE [LARGE SCALE GENOMIC DNA]</scope>
    <source>
        <strain evidence="8 9">DSM 28229</strain>
    </source>
</reference>
<dbReference type="GO" id="GO:0016020">
    <property type="term" value="C:membrane"/>
    <property type="evidence" value="ECO:0007669"/>
    <property type="project" value="InterPro"/>
</dbReference>
<dbReference type="InterPro" id="IPR017896">
    <property type="entry name" value="4Fe4S_Fe-S-bd"/>
</dbReference>
<dbReference type="PROSITE" id="PS00198">
    <property type="entry name" value="4FE4S_FER_1"/>
    <property type="match status" value="2"/>
</dbReference>
<comment type="caution">
    <text evidence="8">The sequence shown here is derived from an EMBL/GenBank/DDBJ whole genome shotgun (WGS) entry which is preliminary data.</text>
</comment>
<evidence type="ECO:0000256" key="5">
    <source>
        <dbReference type="ARBA" id="ARBA00023014"/>
    </source>
</evidence>
<dbReference type="InterPro" id="IPR017900">
    <property type="entry name" value="4Fe4S_Fe_S_CS"/>
</dbReference>
<dbReference type="SUPFAM" id="SSF54862">
    <property type="entry name" value="4Fe-4S ferredoxins"/>
    <property type="match status" value="1"/>
</dbReference>
<feature type="domain" description="4Fe-4S ferredoxin-type" evidence="7">
    <location>
        <begin position="71"/>
        <end position="102"/>
    </location>
</feature>
<evidence type="ECO:0000256" key="6">
    <source>
        <dbReference type="SAM" id="MobiDB-lite"/>
    </source>
</evidence>
<dbReference type="RefSeq" id="WP_109615647.1">
    <property type="nucleotide sequence ID" value="NZ_QGDO01000001.1"/>
</dbReference>
<evidence type="ECO:0000313" key="8">
    <source>
        <dbReference type="EMBL" id="PWJ44132.1"/>
    </source>
</evidence>
<keyword evidence="3" id="KW-0677">Repeat</keyword>
<feature type="compositionally biased region" description="Basic residues" evidence="6">
    <location>
        <begin position="206"/>
        <end position="216"/>
    </location>
</feature>
<dbReference type="Gene3D" id="3.30.70.3270">
    <property type="match status" value="1"/>
</dbReference>
<dbReference type="PANTHER" id="PTHR10849">
    <property type="entry name" value="NADH DEHYDROGENASE UBIQUINONE IRON-SULFUR PROTEIN 8, MITOCHONDRIAL"/>
    <property type="match status" value="1"/>
</dbReference>
<evidence type="ECO:0000256" key="3">
    <source>
        <dbReference type="ARBA" id="ARBA00022737"/>
    </source>
</evidence>
<keyword evidence="1" id="KW-0004">4Fe-4S</keyword>
<evidence type="ECO:0000256" key="4">
    <source>
        <dbReference type="ARBA" id="ARBA00023004"/>
    </source>
</evidence>
<feature type="region of interest" description="Disordered" evidence="6">
    <location>
        <begin position="180"/>
        <end position="222"/>
    </location>
</feature>
<dbReference type="GO" id="GO:0051539">
    <property type="term" value="F:4 iron, 4 sulfur cluster binding"/>
    <property type="evidence" value="ECO:0007669"/>
    <property type="project" value="UniProtKB-KW"/>
</dbReference>
<sequence length="222" mass="25048">MKEERNSYFKNIKDSVSTTVHGAKLTLGHFKKAITTDRRTPESVSAPGYFEKEGIETLYYPEEKVPVPVNGRYQLHNEIEDCIVCDKCAKVCPVNCIEIESIKSSEVIGHTSDGTAKRLYPAKFNIDLAKCCYCGLCTTVCPTECLTMTNDFDFSEFNLEDLDFKFSKMTEEEVQDKRLAYEAQQEAKKQSSMKAETTSSETASKPKPKFRPRARVSAKSDS</sequence>
<dbReference type="GO" id="GO:0016829">
    <property type="term" value="F:lyase activity"/>
    <property type="evidence" value="ECO:0007669"/>
    <property type="project" value="UniProtKB-KW"/>
</dbReference>
<dbReference type="EMBL" id="QGDO01000001">
    <property type="protein sequence ID" value="PWJ44132.1"/>
    <property type="molecule type" value="Genomic_DNA"/>
</dbReference>
<dbReference type="Pfam" id="PF12838">
    <property type="entry name" value="Fer4_7"/>
    <property type="match status" value="1"/>
</dbReference>
<feature type="compositionally biased region" description="Basic and acidic residues" evidence="6">
    <location>
        <begin position="180"/>
        <end position="189"/>
    </location>
</feature>
<dbReference type="GO" id="GO:0046872">
    <property type="term" value="F:metal ion binding"/>
    <property type="evidence" value="ECO:0007669"/>
    <property type="project" value="UniProtKB-KW"/>
</dbReference>
<evidence type="ECO:0000256" key="2">
    <source>
        <dbReference type="ARBA" id="ARBA00022723"/>
    </source>
</evidence>
<dbReference type="PROSITE" id="PS51379">
    <property type="entry name" value="4FE4S_FER_2"/>
    <property type="match status" value="2"/>
</dbReference>
<keyword evidence="9" id="KW-1185">Reference proteome</keyword>
<accession>A0A315ZFN9</accession>
<name>A0A315ZFN9_SEDFL</name>
<dbReference type="InterPro" id="IPR010226">
    <property type="entry name" value="NADH_quinone_OxRdtase_chainI"/>
</dbReference>
<gene>
    <name evidence="8" type="ORF">BC781_101482</name>
</gene>
<keyword evidence="8" id="KW-0830">Ubiquinone</keyword>
<dbReference type="Proteomes" id="UP000245535">
    <property type="component" value="Unassembled WGS sequence"/>
</dbReference>
<evidence type="ECO:0000256" key="1">
    <source>
        <dbReference type="ARBA" id="ARBA00022485"/>
    </source>
</evidence>
<feature type="compositionally biased region" description="Polar residues" evidence="6">
    <location>
        <begin position="190"/>
        <end position="203"/>
    </location>
</feature>
<organism evidence="8 9">
    <name type="scientific">Sediminitomix flava</name>
    <dbReference type="NCBI Taxonomy" id="379075"/>
    <lineage>
        <taxon>Bacteria</taxon>
        <taxon>Pseudomonadati</taxon>
        <taxon>Bacteroidota</taxon>
        <taxon>Cytophagia</taxon>
        <taxon>Cytophagales</taxon>
        <taxon>Flammeovirgaceae</taxon>
        <taxon>Sediminitomix</taxon>
    </lineage>
</organism>
<dbReference type="AlphaFoldDB" id="A0A315ZFN9"/>
<keyword evidence="2" id="KW-0479">Metal-binding</keyword>
<keyword evidence="5" id="KW-0411">Iron-sulfur</keyword>